<dbReference type="EMBL" id="VNIA01000002">
    <property type="protein sequence ID" value="TYP99007.1"/>
    <property type="molecule type" value="Genomic_DNA"/>
</dbReference>
<dbReference type="InterPro" id="IPR052169">
    <property type="entry name" value="CW_Biosynth-Accessory"/>
</dbReference>
<dbReference type="InterPro" id="IPR019079">
    <property type="entry name" value="Capsule_synth_CapA"/>
</dbReference>
<protein>
    <submittedName>
        <fullName evidence="4">Poly-gamma-glutamate synthesis protein (Capsule biosynthesis protein)</fullName>
    </submittedName>
</protein>
<dbReference type="RefSeq" id="WP_246143036.1">
    <property type="nucleotide sequence ID" value="NZ_VNIA01000002.1"/>
</dbReference>
<evidence type="ECO:0000256" key="2">
    <source>
        <dbReference type="SAM" id="SignalP"/>
    </source>
</evidence>
<sequence>MVKYLKIILAVLMFTSANYPANPTEITLFLCGDVMTGRGIDQVLPHPSNPVLYESFVKDAKDYVRIAEHKNGKISKPISYTYIWRDALQEIEKRNPAIKLINLETSITKNEANWKHKGIHYKMHPQNIKVITAANINCCSLANNHTLDWEYDGLTETLETLQKSGIKYIGAGKDIEEATAPAIFTIENRRVLIFGVGMTNSGIPSSWKATKDKSGLNVFRDYSDNTINTIANQINQFKREGDIVVLSIHWEGNWGYEISDSQKEFAHQLIDKNGVDVIHGHSSHHAKGLEVYNNKLILYGCGDFINDYEGISGYEAYRDDLSLMYFLKLDAKTGNLQSLEMVPMQIKKFQVVKASKKDRKWLLNMLNRECAKFGLSVKESDQHTFVLQLE</sequence>
<reference evidence="4 5" key="1">
    <citation type="submission" date="2019-07" db="EMBL/GenBank/DDBJ databases">
        <title>Genomic Encyclopedia of Type Strains, Phase IV (KMG-IV): sequencing the most valuable type-strain genomes for metagenomic binning, comparative biology and taxonomic classification.</title>
        <authorList>
            <person name="Goeker M."/>
        </authorList>
    </citation>
    <scope>NUCLEOTIDE SEQUENCE [LARGE SCALE GENOMIC DNA]</scope>
    <source>
        <strain evidence="4 5">DSM 18961</strain>
    </source>
</reference>
<comment type="caution">
    <text evidence="4">The sequence shown here is derived from an EMBL/GenBank/DDBJ whole genome shotgun (WGS) entry which is preliminary data.</text>
</comment>
<keyword evidence="5" id="KW-1185">Reference proteome</keyword>
<gene>
    <name evidence="4" type="ORF">C7447_102325</name>
</gene>
<dbReference type="PANTHER" id="PTHR33393:SF11">
    <property type="entry name" value="POLYGLUTAMINE SYNTHESIS ACCESSORY PROTEIN RV0574C-RELATED"/>
    <property type="match status" value="1"/>
</dbReference>
<dbReference type="SMART" id="SM00854">
    <property type="entry name" value="PGA_cap"/>
    <property type="match status" value="1"/>
</dbReference>
<dbReference type="InterPro" id="IPR029052">
    <property type="entry name" value="Metallo-depent_PP-like"/>
</dbReference>
<dbReference type="PANTHER" id="PTHR33393">
    <property type="entry name" value="POLYGLUTAMINE SYNTHESIS ACCESSORY PROTEIN RV0574C-RELATED"/>
    <property type="match status" value="1"/>
</dbReference>
<evidence type="ECO:0000313" key="5">
    <source>
        <dbReference type="Proteomes" id="UP000323136"/>
    </source>
</evidence>
<evidence type="ECO:0000256" key="1">
    <source>
        <dbReference type="ARBA" id="ARBA00005662"/>
    </source>
</evidence>
<dbReference type="Gene3D" id="3.60.21.10">
    <property type="match status" value="1"/>
</dbReference>
<dbReference type="Proteomes" id="UP000323136">
    <property type="component" value="Unassembled WGS sequence"/>
</dbReference>
<dbReference type="CDD" id="cd07381">
    <property type="entry name" value="MPP_CapA"/>
    <property type="match status" value="1"/>
</dbReference>
<evidence type="ECO:0000259" key="3">
    <source>
        <dbReference type="SMART" id="SM00854"/>
    </source>
</evidence>
<proteinExistence type="inferred from homology"/>
<comment type="similarity">
    <text evidence="1">Belongs to the CapA family.</text>
</comment>
<dbReference type="SUPFAM" id="SSF56300">
    <property type="entry name" value="Metallo-dependent phosphatases"/>
    <property type="match status" value="1"/>
</dbReference>
<organism evidence="4 5">
    <name type="scientific">Tenacibaculum adriaticum</name>
    <dbReference type="NCBI Taxonomy" id="413713"/>
    <lineage>
        <taxon>Bacteria</taxon>
        <taxon>Pseudomonadati</taxon>
        <taxon>Bacteroidota</taxon>
        <taxon>Flavobacteriia</taxon>
        <taxon>Flavobacteriales</taxon>
        <taxon>Flavobacteriaceae</taxon>
        <taxon>Tenacibaculum</taxon>
    </lineage>
</organism>
<feature type="signal peptide" evidence="2">
    <location>
        <begin position="1"/>
        <end position="21"/>
    </location>
</feature>
<dbReference type="AlphaFoldDB" id="A0A5S5DT00"/>
<accession>A0A5S5DT00</accession>
<name>A0A5S5DT00_9FLAO</name>
<feature type="chain" id="PRO_5024323010" evidence="2">
    <location>
        <begin position="22"/>
        <end position="390"/>
    </location>
</feature>
<feature type="domain" description="Capsule synthesis protein CapA" evidence="3">
    <location>
        <begin position="27"/>
        <end position="308"/>
    </location>
</feature>
<dbReference type="Pfam" id="PF09587">
    <property type="entry name" value="PGA_cap"/>
    <property type="match status" value="1"/>
</dbReference>
<evidence type="ECO:0000313" key="4">
    <source>
        <dbReference type="EMBL" id="TYP99007.1"/>
    </source>
</evidence>
<keyword evidence="2" id="KW-0732">Signal</keyword>